<organism evidence="1 2">
    <name type="scientific">Coniochaeta ligniaria NRRL 30616</name>
    <dbReference type="NCBI Taxonomy" id="1408157"/>
    <lineage>
        <taxon>Eukaryota</taxon>
        <taxon>Fungi</taxon>
        <taxon>Dikarya</taxon>
        <taxon>Ascomycota</taxon>
        <taxon>Pezizomycotina</taxon>
        <taxon>Sordariomycetes</taxon>
        <taxon>Sordariomycetidae</taxon>
        <taxon>Coniochaetales</taxon>
        <taxon>Coniochaetaceae</taxon>
        <taxon>Coniochaeta</taxon>
    </lineage>
</organism>
<dbReference type="EMBL" id="KV875099">
    <property type="protein sequence ID" value="OIW27456.1"/>
    <property type="molecule type" value="Genomic_DNA"/>
</dbReference>
<gene>
    <name evidence="1" type="ORF">CONLIGDRAFT_682507</name>
</gene>
<accession>A0A1J7JCK0</accession>
<evidence type="ECO:0000313" key="2">
    <source>
        <dbReference type="Proteomes" id="UP000182658"/>
    </source>
</evidence>
<dbReference type="Proteomes" id="UP000182658">
    <property type="component" value="Unassembled WGS sequence"/>
</dbReference>
<proteinExistence type="predicted"/>
<reference evidence="1 2" key="1">
    <citation type="submission" date="2016-10" db="EMBL/GenBank/DDBJ databases">
        <title>Draft genome sequence of Coniochaeta ligniaria NRRL30616, a lignocellulolytic fungus for bioabatement of inhibitors in plant biomass hydrolysates.</title>
        <authorList>
            <consortium name="DOE Joint Genome Institute"/>
            <person name="Jimenez D.J."/>
            <person name="Hector R.E."/>
            <person name="Riley R."/>
            <person name="Sun H."/>
            <person name="Grigoriev I.V."/>
            <person name="Van Elsas J.D."/>
            <person name="Nichols N.N."/>
        </authorList>
    </citation>
    <scope>NUCLEOTIDE SEQUENCE [LARGE SCALE GENOMIC DNA]</scope>
    <source>
        <strain evidence="1 2">NRRL 30616</strain>
    </source>
</reference>
<name>A0A1J7JCK0_9PEZI</name>
<sequence>MAVITGLLAALDTLGKKESEFKNHILEALNATDHPGDPYTWEGARRAKNSLKAGGRDKWGPEGHLGLLMGLIAILDKEKIKASTHKDVVLEAFKAQGLEDYTWEGIR</sequence>
<dbReference type="OrthoDB" id="10431171at2759"/>
<dbReference type="InParanoid" id="A0A1J7JCK0"/>
<protein>
    <submittedName>
        <fullName evidence="1">Uncharacterized protein</fullName>
    </submittedName>
</protein>
<evidence type="ECO:0000313" key="1">
    <source>
        <dbReference type="EMBL" id="OIW27456.1"/>
    </source>
</evidence>
<keyword evidence="2" id="KW-1185">Reference proteome</keyword>
<dbReference type="AlphaFoldDB" id="A0A1J7JCK0"/>